<proteinExistence type="predicted"/>
<evidence type="ECO:0000313" key="2">
    <source>
        <dbReference type="Proteomes" id="UP000622653"/>
    </source>
</evidence>
<name>A0A8J7GBD1_9BACL</name>
<organism evidence="1 2">
    <name type="scientific">Savagea serpentis</name>
    <dbReference type="NCBI Taxonomy" id="2785297"/>
    <lineage>
        <taxon>Bacteria</taxon>
        <taxon>Bacillati</taxon>
        <taxon>Bacillota</taxon>
        <taxon>Bacilli</taxon>
        <taxon>Bacillales</taxon>
        <taxon>Caryophanaceae</taxon>
        <taxon>Savagea</taxon>
    </lineage>
</organism>
<keyword evidence="2" id="KW-1185">Reference proteome</keyword>
<protein>
    <submittedName>
        <fullName evidence="1">Uncharacterized protein</fullName>
    </submittedName>
</protein>
<reference evidence="1" key="1">
    <citation type="submission" date="2020-11" db="EMBL/GenBank/DDBJ databases">
        <title>Multidrug resistant novel bacterium Savagea serpentis sp. nov., isolated from the scats of a vine snake (Ahaetulla nasuta).</title>
        <authorList>
            <person name="Venkata Ramana V."/>
            <person name="Vikas Patil S."/>
            <person name="Yogita Lugani V."/>
        </authorList>
    </citation>
    <scope>NUCLEOTIDE SEQUENCE</scope>
    <source>
        <strain evidence="1">SN6</strain>
    </source>
</reference>
<gene>
    <name evidence="1" type="ORF">IRY55_03430</name>
</gene>
<accession>A0A8J7GBD1</accession>
<sequence>MITQKNLTPIQHPEVQEHYIFEKYVTPTEYKDMKQLSVIIYKEQFPLLYKHVNETTLRVSSEHNRETITRLNDGTYEVNEKENAVYFGVMKVPLHE</sequence>
<dbReference type="AlphaFoldDB" id="A0A8J7GBD1"/>
<dbReference type="RefSeq" id="WP_194561847.1">
    <property type="nucleotide sequence ID" value="NZ_JADKPV010000001.1"/>
</dbReference>
<comment type="caution">
    <text evidence="1">The sequence shown here is derived from an EMBL/GenBank/DDBJ whole genome shotgun (WGS) entry which is preliminary data.</text>
</comment>
<evidence type="ECO:0000313" key="1">
    <source>
        <dbReference type="EMBL" id="MBF4500406.1"/>
    </source>
</evidence>
<dbReference type="EMBL" id="JADKPV010000001">
    <property type="protein sequence ID" value="MBF4500406.1"/>
    <property type="molecule type" value="Genomic_DNA"/>
</dbReference>
<dbReference type="Proteomes" id="UP000622653">
    <property type="component" value="Unassembled WGS sequence"/>
</dbReference>